<dbReference type="HOGENOM" id="CLU_025497_0_0_6"/>
<dbReference type="InterPro" id="IPR001650">
    <property type="entry name" value="Helicase_C-like"/>
</dbReference>
<dbReference type="SMART" id="SM00490">
    <property type="entry name" value="HELICc"/>
    <property type="match status" value="1"/>
</dbReference>
<evidence type="ECO:0000259" key="5">
    <source>
        <dbReference type="PROSITE" id="PS51192"/>
    </source>
</evidence>
<accession>B5XPL4</accession>
<dbReference type="BioCyc" id="KPNE507522:GI0B-1756-MONOMER"/>
<proteinExistence type="predicted"/>
<evidence type="ECO:0000313" key="8">
    <source>
        <dbReference type="Proteomes" id="UP000001734"/>
    </source>
</evidence>
<evidence type="ECO:0000256" key="1">
    <source>
        <dbReference type="ARBA" id="ARBA00022741"/>
    </source>
</evidence>
<evidence type="ECO:0000259" key="6">
    <source>
        <dbReference type="PROSITE" id="PS51194"/>
    </source>
</evidence>
<dbReference type="Pfam" id="PF00270">
    <property type="entry name" value="DEAD"/>
    <property type="match status" value="1"/>
</dbReference>
<dbReference type="Gene3D" id="3.40.50.300">
    <property type="entry name" value="P-loop containing nucleotide triphosphate hydrolases"/>
    <property type="match status" value="2"/>
</dbReference>
<dbReference type="SUPFAM" id="SSF52540">
    <property type="entry name" value="P-loop containing nucleoside triphosphate hydrolases"/>
    <property type="match status" value="2"/>
</dbReference>
<dbReference type="AlphaFoldDB" id="B5XPL4"/>
<evidence type="ECO:0000256" key="3">
    <source>
        <dbReference type="ARBA" id="ARBA00022806"/>
    </source>
</evidence>
<dbReference type="KEGG" id="kpe:KPK_1760"/>
<feature type="domain" description="Helicase C-terminal" evidence="6">
    <location>
        <begin position="311"/>
        <end position="495"/>
    </location>
</feature>
<evidence type="ECO:0000256" key="4">
    <source>
        <dbReference type="ARBA" id="ARBA00022840"/>
    </source>
</evidence>
<dbReference type="InterPro" id="IPR014001">
    <property type="entry name" value="Helicase_ATP-bd"/>
</dbReference>
<dbReference type="InterPro" id="IPR050474">
    <property type="entry name" value="Hel308_SKI2-like"/>
</dbReference>
<feature type="domain" description="Helicase ATP-binding" evidence="5">
    <location>
        <begin position="131"/>
        <end position="349"/>
    </location>
</feature>
<sequence>MKISRAGHSAADVSRNKAAMNYEKIKNILAKLGEESASTVDVLLAINTIVNRSNSEWEGRDLVIRALDKFKFFDSVEQSLLLNMVRAVGLFPYITPHLSSMAISDRLAYEAHRVEGVEQGMVFHHLQAHVFSLIMQGRNVVLSASTSVGKSLVIDAVLAQRRFKKVVVIVPTIALIDETRRRLVKRFKDFNLITHPSQESVSETTNVYLLTQERVIQRPDLADVEFFVLDEFYKIDLGNATDESTRAVDLSLAFHKLAKTGAQFYMLGPHIQKISGLDDYEYHFIPSDYSTVAVDIQNFNLEMRSEERKEKLLELVTTLDSPTLIYCQAPPSANRVAEYLIQEAGLTPVPETQEIAAWISKHYHPEWNVAKAISLGIGIHHGGVPRALQQYIVKLFNEGIIKRIICTSTMIEGVNTSAENVIIYDRRLKNSTFDYFTYKNISGRAGRMNKYFIGKVFMLEAPPLEQGLTVEYPIGHQDENSPMGLLMQLENEYLTDISRGRLQDAYANPVLSPTTLIENRHVPIERQVEVAEAIIRDLLLSSKLLDWKGIPEPNQLNYLCELVYILEGGNLMDYGISSSSQLVWHINELRTQKNLPAYLRDAVENRRPEHTSSEAINLRLKFIRNMVCFRLPRDIMAVNKIQADVLAKEGSEPGDFSFFAEQLENMFLDPLLTALDEYGIPTQISTQIKNLILPSEHLNDLLAKLRTLAPRVEHLQLTGFEKSLMRWAVSEM</sequence>
<keyword evidence="3 7" id="KW-0347">Helicase</keyword>
<keyword evidence="2" id="KW-0378">Hydrolase</keyword>
<dbReference type="GO" id="GO:0004386">
    <property type="term" value="F:helicase activity"/>
    <property type="evidence" value="ECO:0007669"/>
    <property type="project" value="UniProtKB-KW"/>
</dbReference>
<dbReference type="InterPro" id="IPR027417">
    <property type="entry name" value="P-loop_NTPase"/>
</dbReference>
<protein>
    <submittedName>
        <fullName evidence="7">Putative helicase</fullName>
    </submittedName>
</protein>
<dbReference type="PROSITE" id="PS51192">
    <property type="entry name" value="HELICASE_ATP_BIND_1"/>
    <property type="match status" value="1"/>
</dbReference>
<reference evidence="7 8" key="1">
    <citation type="journal article" date="2008" name="PLoS Genet.">
        <title>Complete genome sequence of the N2-fixing broad host range endophyte Klebsiella pneumoniae 342 and virulence predictions verified in mice.</title>
        <authorList>
            <person name="Fouts D.E."/>
            <person name="Tyler H.L."/>
            <person name="DeBoy R.T."/>
            <person name="Daugherty S."/>
            <person name="Ren Q."/>
            <person name="Badger J.H."/>
            <person name="Durkin A.S."/>
            <person name="Huot H."/>
            <person name="Shrivastava S."/>
            <person name="Kothari S."/>
            <person name="Dodson R.J."/>
            <person name="Mohamoud Y."/>
            <person name="Khouri H."/>
            <person name="Roesch L.F."/>
            <person name="Krogfelt K.A."/>
            <person name="Struve C."/>
            <person name="Triplett E.W."/>
            <person name="Methe B.A."/>
        </authorList>
    </citation>
    <scope>NUCLEOTIDE SEQUENCE [LARGE SCALE GENOMIC DNA]</scope>
    <source>
        <strain evidence="7 8">342</strain>
    </source>
</reference>
<dbReference type="PANTHER" id="PTHR47961">
    <property type="entry name" value="DNA POLYMERASE THETA, PUTATIVE (AFU_ORTHOLOGUE AFUA_1G05260)-RELATED"/>
    <property type="match status" value="1"/>
</dbReference>
<evidence type="ECO:0000313" key="7">
    <source>
        <dbReference type="EMBL" id="ACI11047.1"/>
    </source>
</evidence>
<dbReference type="Proteomes" id="UP000001734">
    <property type="component" value="Chromosome"/>
</dbReference>
<dbReference type="GO" id="GO:0005524">
    <property type="term" value="F:ATP binding"/>
    <property type="evidence" value="ECO:0007669"/>
    <property type="project" value="UniProtKB-KW"/>
</dbReference>
<gene>
    <name evidence="7" type="ordered locus">KPK_1760</name>
</gene>
<keyword evidence="1" id="KW-0547">Nucleotide-binding</keyword>
<dbReference type="EMBL" id="CP000964">
    <property type="protein sequence ID" value="ACI11047.1"/>
    <property type="molecule type" value="Genomic_DNA"/>
</dbReference>
<keyword evidence="4" id="KW-0067">ATP-binding</keyword>
<dbReference type="GO" id="GO:0016787">
    <property type="term" value="F:hydrolase activity"/>
    <property type="evidence" value="ECO:0007669"/>
    <property type="project" value="UniProtKB-KW"/>
</dbReference>
<organism evidence="7 8">
    <name type="scientific">Klebsiella variicola (strain 342)</name>
    <name type="common">Klebsiella pneumoniae</name>
    <dbReference type="NCBI Taxonomy" id="507522"/>
    <lineage>
        <taxon>Bacteria</taxon>
        <taxon>Pseudomonadati</taxon>
        <taxon>Pseudomonadota</taxon>
        <taxon>Gammaproteobacteria</taxon>
        <taxon>Enterobacterales</taxon>
        <taxon>Enterobacteriaceae</taxon>
        <taxon>Klebsiella/Raoultella group</taxon>
        <taxon>Klebsiella</taxon>
        <taxon>Klebsiella pneumoniae complex</taxon>
    </lineage>
</organism>
<evidence type="ECO:0000256" key="2">
    <source>
        <dbReference type="ARBA" id="ARBA00022801"/>
    </source>
</evidence>
<dbReference type="GO" id="GO:0003676">
    <property type="term" value="F:nucleic acid binding"/>
    <property type="evidence" value="ECO:0007669"/>
    <property type="project" value="InterPro"/>
</dbReference>
<dbReference type="Pfam" id="PF00271">
    <property type="entry name" value="Helicase_C"/>
    <property type="match status" value="1"/>
</dbReference>
<dbReference type="PROSITE" id="PS51194">
    <property type="entry name" value="HELICASE_CTER"/>
    <property type="match status" value="1"/>
</dbReference>
<dbReference type="PANTHER" id="PTHR47961:SF6">
    <property type="entry name" value="DNA-DIRECTED DNA POLYMERASE"/>
    <property type="match status" value="1"/>
</dbReference>
<dbReference type="SMART" id="SM00487">
    <property type="entry name" value="DEXDc"/>
    <property type="match status" value="1"/>
</dbReference>
<name>B5XPL4_KLEV3</name>
<dbReference type="InterPro" id="IPR011545">
    <property type="entry name" value="DEAD/DEAH_box_helicase_dom"/>
</dbReference>